<gene>
    <name evidence="1" type="ORF">WL88_19705</name>
</gene>
<accession>A0AAW3PFP6</accession>
<evidence type="ECO:0000313" key="1">
    <source>
        <dbReference type="EMBL" id="KWF52100.1"/>
    </source>
</evidence>
<sequence length="106" mass="11133">MVSTACTPFAAPAWKAGGLVSIFAPDQTVDRPAIRLSLLALLIAPLAAGCALFPPDGETVGSSAPKAMRDAVPTALMPGEQIDYAGHRCGNPNFYVKVHPCLFPRR</sequence>
<evidence type="ECO:0008006" key="3">
    <source>
        <dbReference type="Google" id="ProtNLM"/>
    </source>
</evidence>
<dbReference type="Proteomes" id="UP000063236">
    <property type="component" value="Unassembled WGS sequence"/>
</dbReference>
<comment type="caution">
    <text evidence="1">The sequence shown here is derived from an EMBL/GenBank/DDBJ whole genome shotgun (WGS) entry which is preliminary data.</text>
</comment>
<reference evidence="1 2" key="1">
    <citation type="submission" date="2015-11" db="EMBL/GenBank/DDBJ databases">
        <title>Expanding the genomic diversity of Burkholderia species for the development of highly accurate diagnostics.</title>
        <authorList>
            <person name="Sahl J."/>
            <person name="Keim P."/>
            <person name="Wagner D."/>
        </authorList>
    </citation>
    <scope>NUCLEOTIDE SEQUENCE [LARGE SCALE GENOMIC DNA]</scope>
    <source>
        <strain evidence="1 2">MSMB378WGS</strain>
    </source>
</reference>
<proteinExistence type="predicted"/>
<dbReference type="EMBL" id="LPJV01000036">
    <property type="protein sequence ID" value="KWF52100.1"/>
    <property type="molecule type" value="Genomic_DNA"/>
</dbReference>
<protein>
    <recommendedName>
        <fullName evidence="3">Lipoprotein</fullName>
    </recommendedName>
</protein>
<evidence type="ECO:0000313" key="2">
    <source>
        <dbReference type="Proteomes" id="UP000063236"/>
    </source>
</evidence>
<dbReference type="AlphaFoldDB" id="A0AAW3PFP6"/>
<name>A0AAW3PFP6_9BURK</name>
<organism evidence="1 2">
    <name type="scientific">Burkholderia diffusa</name>
    <dbReference type="NCBI Taxonomy" id="488732"/>
    <lineage>
        <taxon>Bacteria</taxon>
        <taxon>Pseudomonadati</taxon>
        <taxon>Pseudomonadota</taxon>
        <taxon>Betaproteobacteria</taxon>
        <taxon>Burkholderiales</taxon>
        <taxon>Burkholderiaceae</taxon>
        <taxon>Burkholderia</taxon>
        <taxon>Burkholderia cepacia complex</taxon>
    </lineage>
</organism>